<evidence type="ECO:0008006" key="6">
    <source>
        <dbReference type="Google" id="ProtNLM"/>
    </source>
</evidence>
<reference evidence="4" key="2">
    <citation type="submission" date="2017-10" db="EMBL/GenBank/DDBJ databases">
        <title>Ladona fulva Genome sequencing and assembly.</title>
        <authorList>
            <person name="Murali S."/>
            <person name="Richards S."/>
            <person name="Bandaranaike D."/>
            <person name="Bellair M."/>
            <person name="Blankenburg K."/>
            <person name="Chao H."/>
            <person name="Dinh H."/>
            <person name="Doddapaneni H."/>
            <person name="Dugan-Rocha S."/>
            <person name="Elkadiri S."/>
            <person name="Gnanaolivu R."/>
            <person name="Hernandez B."/>
            <person name="Skinner E."/>
            <person name="Javaid M."/>
            <person name="Lee S."/>
            <person name="Li M."/>
            <person name="Ming W."/>
            <person name="Munidasa M."/>
            <person name="Muniz J."/>
            <person name="Nguyen L."/>
            <person name="Hughes D."/>
            <person name="Osuji N."/>
            <person name="Pu L.-L."/>
            <person name="Puazo M."/>
            <person name="Qu C."/>
            <person name="Quiroz J."/>
            <person name="Raj R."/>
            <person name="Weissenberger G."/>
            <person name="Xin Y."/>
            <person name="Zou X."/>
            <person name="Han Y."/>
            <person name="Worley K."/>
            <person name="Muzny D."/>
            <person name="Gibbs R."/>
        </authorList>
    </citation>
    <scope>NUCLEOTIDE SEQUENCE</scope>
    <source>
        <strain evidence="4">Sampled in the wild</strain>
    </source>
</reference>
<protein>
    <recommendedName>
        <fullName evidence="6">Reverse transcriptase domain-containing protein</fullName>
    </recommendedName>
</protein>
<dbReference type="PROSITE" id="PS51031">
    <property type="entry name" value="BESS"/>
    <property type="match status" value="1"/>
</dbReference>
<evidence type="ECO:0000256" key="1">
    <source>
        <dbReference type="PROSITE-ProRule" id="PRU00371"/>
    </source>
</evidence>
<dbReference type="Pfam" id="PF02944">
    <property type="entry name" value="BESS"/>
    <property type="match status" value="1"/>
</dbReference>
<dbReference type="GO" id="GO:0003677">
    <property type="term" value="F:DNA binding"/>
    <property type="evidence" value="ECO:0007669"/>
    <property type="project" value="InterPro"/>
</dbReference>
<dbReference type="InterPro" id="IPR000477">
    <property type="entry name" value="RT_dom"/>
</dbReference>
<evidence type="ECO:0000313" key="5">
    <source>
        <dbReference type="Proteomes" id="UP000792457"/>
    </source>
</evidence>
<evidence type="ECO:0000313" key="4">
    <source>
        <dbReference type="EMBL" id="KAG8239102.1"/>
    </source>
</evidence>
<proteinExistence type="predicted"/>
<dbReference type="EMBL" id="KZ309512">
    <property type="protein sequence ID" value="KAG8239102.1"/>
    <property type="molecule type" value="Genomic_DNA"/>
</dbReference>
<dbReference type="AlphaFoldDB" id="A0A8K0KPY4"/>
<dbReference type="InterPro" id="IPR004210">
    <property type="entry name" value="BESS_motif"/>
</dbReference>
<accession>A0A8K0KPY4</accession>
<dbReference type="PANTHER" id="PTHR33332">
    <property type="entry name" value="REVERSE TRANSCRIPTASE DOMAIN-CONTAINING PROTEIN"/>
    <property type="match status" value="1"/>
</dbReference>
<dbReference type="Pfam" id="PF00078">
    <property type="entry name" value="RVT_1"/>
    <property type="match status" value="1"/>
</dbReference>
<feature type="domain" description="BESS" evidence="3">
    <location>
        <begin position="192"/>
        <end position="231"/>
    </location>
</feature>
<evidence type="ECO:0000259" key="2">
    <source>
        <dbReference type="PROSITE" id="PS50878"/>
    </source>
</evidence>
<comment type="caution">
    <text evidence="4">The sequence shown here is derived from an EMBL/GenBank/DDBJ whole genome shotgun (WGS) entry which is preliminary data.</text>
</comment>
<comment type="subcellular location">
    <subcellularLocation>
        <location evidence="1">Nucleus</location>
    </subcellularLocation>
</comment>
<gene>
    <name evidence="4" type="ORF">J437_LFUL011710</name>
</gene>
<reference evidence="4" key="1">
    <citation type="submission" date="2013-04" db="EMBL/GenBank/DDBJ databases">
        <authorList>
            <person name="Qu J."/>
            <person name="Murali S.C."/>
            <person name="Bandaranaike D."/>
            <person name="Bellair M."/>
            <person name="Blankenburg K."/>
            <person name="Chao H."/>
            <person name="Dinh H."/>
            <person name="Doddapaneni H."/>
            <person name="Downs B."/>
            <person name="Dugan-Rocha S."/>
            <person name="Elkadiri S."/>
            <person name="Gnanaolivu R.D."/>
            <person name="Hernandez B."/>
            <person name="Javaid M."/>
            <person name="Jayaseelan J.C."/>
            <person name="Lee S."/>
            <person name="Li M."/>
            <person name="Ming W."/>
            <person name="Munidasa M."/>
            <person name="Muniz J."/>
            <person name="Nguyen L."/>
            <person name="Ongeri F."/>
            <person name="Osuji N."/>
            <person name="Pu L.-L."/>
            <person name="Puazo M."/>
            <person name="Qu C."/>
            <person name="Quiroz J."/>
            <person name="Raj R."/>
            <person name="Weissenberger G."/>
            <person name="Xin Y."/>
            <person name="Zou X."/>
            <person name="Han Y."/>
            <person name="Richards S."/>
            <person name="Worley K."/>
            <person name="Muzny D."/>
            <person name="Gibbs R."/>
        </authorList>
    </citation>
    <scope>NUCLEOTIDE SEQUENCE</scope>
    <source>
        <strain evidence="4">Sampled in the wild</strain>
    </source>
</reference>
<organism evidence="4 5">
    <name type="scientific">Ladona fulva</name>
    <name type="common">Scarce chaser dragonfly</name>
    <name type="synonym">Libellula fulva</name>
    <dbReference type="NCBI Taxonomy" id="123851"/>
    <lineage>
        <taxon>Eukaryota</taxon>
        <taxon>Metazoa</taxon>
        <taxon>Ecdysozoa</taxon>
        <taxon>Arthropoda</taxon>
        <taxon>Hexapoda</taxon>
        <taxon>Insecta</taxon>
        <taxon>Pterygota</taxon>
        <taxon>Palaeoptera</taxon>
        <taxon>Odonata</taxon>
        <taxon>Epiprocta</taxon>
        <taxon>Anisoptera</taxon>
        <taxon>Libelluloidea</taxon>
        <taxon>Libellulidae</taxon>
        <taxon>Ladona</taxon>
    </lineage>
</organism>
<dbReference type="PROSITE" id="PS50878">
    <property type="entry name" value="RT_POL"/>
    <property type="match status" value="1"/>
</dbReference>
<keyword evidence="1" id="KW-0539">Nucleus</keyword>
<evidence type="ECO:0000259" key="3">
    <source>
        <dbReference type="PROSITE" id="PS51031"/>
    </source>
</evidence>
<dbReference type="OrthoDB" id="6781756at2759"/>
<sequence>MREVKYGVPQGSILGPLLFLIAINDLEFSMPCKSILYADDTTLIHCDKTLSDAHSNSKSLLCAAKVWFCSNGLVINDNKTQTITFSLSHVPTNNDSVKLLGFTLDPKLTWHEHINNVACKLSRVLFLILRSTFHSHNTRQADSIDMPRHRLAKTANSLNYLAIKFFNKLPARKQKLQCLRSKNSEKQIESVTDEDRNFLESLIPHVKMIKQEHKLLFKNEIQQENSTTFPDSYARTTPISYTSSYSAGSGSRKEDEGNEEGVQPQIFLIKLSTSDGQCVSKSVQMNNSAERAVRHGSQWEKCMQKETHVSLIVYEIQQADADQVCNSDCVYFVVWSPHGIVIRRIERDKEFWRKNMRGPLDVFYLNFLLPEICRHRAVTGLRKICAFPGASNMLPYYPQASQVERVNRNILFAPSIHYGKNQDHWNEQVIAFNSAIHKSTECSPASLFFCWELNHLLEMQWGLDGKV</sequence>
<dbReference type="GO" id="GO:0005634">
    <property type="term" value="C:nucleus"/>
    <property type="evidence" value="ECO:0007669"/>
    <property type="project" value="UniProtKB-SubCell"/>
</dbReference>
<name>A0A8K0KPY4_LADFU</name>
<keyword evidence="5" id="KW-1185">Reference proteome</keyword>
<dbReference type="Proteomes" id="UP000792457">
    <property type="component" value="Unassembled WGS sequence"/>
</dbReference>
<feature type="domain" description="Reverse transcriptase" evidence="2">
    <location>
        <begin position="1"/>
        <end position="104"/>
    </location>
</feature>